<keyword evidence="2" id="KW-0378">Hydrolase</keyword>
<accession>A0ABV2TKJ5</accession>
<name>A0ABV2TKJ5_9RHOO</name>
<comment type="caution">
    <text evidence="2">The sequence shown here is derived from an EMBL/GenBank/DDBJ whole genome shotgun (WGS) entry which is preliminary data.</text>
</comment>
<dbReference type="EMBL" id="JBEWZI010000008">
    <property type="protein sequence ID" value="MET7014423.1"/>
    <property type="molecule type" value="Genomic_DNA"/>
</dbReference>
<evidence type="ECO:0000259" key="1">
    <source>
        <dbReference type="PROSITE" id="PS51832"/>
    </source>
</evidence>
<dbReference type="PANTHER" id="PTHR43155">
    <property type="entry name" value="CYCLIC DI-GMP PHOSPHODIESTERASE PA4108-RELATED"/>
    <property type="match status" value="1"/>
</dbReference>
<organism evidence="2 3">
    <name type="scientific">Uliginosibacterium flavum</name>
    <dbReference type="NCBI Taxonomy" id="1396831"/>
    <lineage>
        <taxon>Bacteria</taxon>
        <taxon>Pseudomonadati</taxon>
        <taxon>Pseudomonadota</taxon>
        <taxon>Betaproteobacteria</taxon>
        <taxon>Rhodocyclales</taxon>
        <taxon>Zoogloeaceae</taxon>
        <taxon>Uliginosibacterium</taxon>
    </lineage>
</organism>
<dbReference type="GO" id="GO:0016787">
    <property type="term" value="F:hydrolase activity"/>
    <property type="evidence" value="ECO:0007669"/>
    <property type="project" value="UniProtKB-KW"/>
</dbReference>
<dbReference type="Pfam" id="PF11871">
    <property type="entry name" value="DUF3391"/>
    <property type="match status" value="1"/>
</dbReference>
<feature type="domain" description="HD-GYP" evidence="1">
    <location>
        <begin position="140"/>
        <end position="336"/>
    </location>
</feature>
<dbReference type="SUPFAM" id="SSF109604">
    <property type="entry name" value="HD-domain/PDEase-like"/>
    <property type="match status" value="1"/>
</dbReference>
<keyword evidence="3" id="KW-1185">Reference proteome</keyword>
<dbReference type="RefSeq" id="WP_354600884.1">
    <property type="nucleotide sequence ID" value="NZ_JBEWZI010000008.1"/>
</dbReference>
<sequence length="406" mass="45464">MIKKINSSDLRVGMYIHELDCDWLTHPFLKNQFKISNDAQIEKIVDTGIHNVYIDTDKGLDVPDAPTEEEVREALQQEMIDLVTAEQPVIIHATRDEEIQRAHAIKGRAQALVRNVMADARLGRAVEAEQIDHVVENITESILRNSGAILGLLTIKNKDDYTFLHCVSVCALLVAFCRTLNIDADTTRQAGMGGLLHDTGKALVPDSVLNKPGKLTDEEFDLIKRHPRDGYEILLRSPEIGPIPLDITLHHHERMDGNGYPDKLPPEKIQNLVRMSSIVDVYDAITSDRSYHRGMPATDALRKLHEWSSFHFDPKLVQAFIRCVGIYPVGTLVKLESGRLGIVIEQNDASLLQPKLTVVFNAKTGNRVEPYELDLSRPMGSGGADRILNHEDPAKWKIDTTPFITA</sequence>
<dbReference type="PROSITE" id="PS51832">
    <property type="entry name" value="HD_GYP"/>
    <property type="match status" value="1"/>
</dbReference>
<dbReference type="Pfam" id="PF13487">
    <property type="entry name" value="HD_5"/>
    <property type="match status" value="1"/>
</dbReference>
<dbReference type="InterPro" id="IPR021812">
    <property type="entry name" value="DUF3391"/>
</dbReference>
<dbReference type="CDD" id="cd00077">
    <property type="entry name" value="HDc"/>
    <property type="match status" value="1"/>
</dbReference>
<dbReference type="PANTHER" id="PTHR43155:SF2">
    <property type="entry name" value="CYCLIC DI-GMP PHOSPHODIESTERASE PA4108"/>
    <property type="match status" value="1"/>
</dbReference>
<evidence type="ECO:0000313" key="2">
    <source>
        <dbReference type="EMBL" id="MET7014423.1"/>
    </source>
</evidence>
<proteinExistence type="predicted"/>
<gene>
    <name evidence="2" type="ORF">ABXR19_09500</name>
</gene>
<dbReference type="InterPro" id="IPR037522">
    <property type="entry name" value="HD_GYP_dom"/>
</dbReference>
<reference evidence="2 3" key="1">
    <citation type="submission" date="2024-07" db="EMBL/GenBank/DDBJ databases">
        <title>Uliginosibacterium flavum JJ3220;KACC:17644.</title>
        <authorList>
            <person name="Kim M.K."/>
        </authorList>
    </citation>
    <scope>NUCLEOTIDE SEQUENCE [LARGE SCALE GENOMIC DNA]</scope>
    <source>
        <strain evidence="2 3">KACC:17644</strain>
    </source>
</reference>
<dbReference type="SMART" id="SM00471">
    <property type="entry name" value="HDc"/>
    <property type="match status" value="1"/>
</dbReference>
<dbReference type="InterPro" id="IPR003607">
    <property type="entry name" value="HD/PDEase_dom"/>
</dbReference>
<dbReference type="Proteomes" id="UP001549691">
    <property type="component" value="Unassembled WGS sequence"/>
</dbReference>
<protein>
    <submittedName>
        <fullName evidence="2">HD-GYP domain-containing protein</fullName>
        <ecNumber evidence="2">3.1.4.-</ecNumber>
    </submittedName>
</protein>
<dbReference type="Gene3D" id="1.10.3210.10">
    <property type="entry name" value="Hypothetical protein af1432"/>
    <property type="match status" value="1"/>
</dbReference>
<evidence type="ECO:0000313" key="3">
    <source>
        <dbReference type="Proteomes" id="UP001549691"/>
    </source>
</evidence>
<dbReference type="EC" id="3.1.4.-" evidence="2"/>